<feature type="region of interest" description="Disordered" evidence="1">
    <location>
        <begin position="300"/>
        <end position="320"/>
    </location>
</feature>
<dbReference type="InterPro" id="IPR000626">
    <property type="entry name" value="Ubiquitin-like_dom"/>
</dbReference>
<accession>A0ABR2IQN6</accession>
<evidence type="ECO:0000259" key="2">
    <source>
        <dbReference type="PROSITE" id="PS50053"/>
    </source>
</evidence>
<protein>
    <recommendedName>
        <fullName evidence="2">Ubiquitin-like domain-containing protein</fullName>
    </recommendedName>
</protein>
<feature type="compositionally biased region" description="Basic and acidic residues" evidence="1">
    <location>
        <begin position="469"/>
        <end position="482"/>
    </location>
</feature>
<dbReference type="Gene3D" id="3.10.20.90">
    <property type="entry name" value="Phosphatidylinositol 3-kinase Catalytic Subunit, Chain A, domain 1"/>
    <property type="match status" value="1"/>
</dbReference>
<gene>
    <name evidence="3" type="ORF">M9Y10_010194</name>
</gene>
<feature type="compositionally biased region" description="Polar residues" evidence="1">
    <location>
        <begin position="439"/>
        <end position="468"/>
    </location>
</feature>
<evidence type="ECO:0000313" key="4">
    <source>
        <dbReference type="Proteomes" id="UP001470230"/>
    </source>
</evidence>
<sequence length="706" mass="81520">MQPISYSIHDFGYSKEIKVDSYTIECFQKAIADDLKVGDNIIKIINPPDEQQLKNTNNKFHLDISIENCIHDINLSLSLPKNKKIQIKDGYKMRLNEIIQAIKKEGFYFSELCIKKYLKILVSKTKKTKSIFPFLGISKSDTVTIEISHDTVIIKQHKKKRFIFSSEENASAAYKLIEETFPESHSVSIMNKHKKKLERDSNLDKKEKYEIEITYNIAICPLHEGKKSYLYFNFLPTLNDLRQAISKDVFKGKVKSKKLIIYNENKEPINDKDARLDSVQSPLNSTLYFWFKGKKQEAKKQESQTTKEKTTDSKKKEESPTLKIKFRMKAKGEKNSEKFYENIHTKSTIGDVIKKITKHQKIEANVTIKDLGKSDLNPDVIVENIIDHITRKNSKGDIEYIMYVELTPKNKSDSTQKTSKHNDDDDNDSSKLEKAANVEDSTSHTTTNDEPNKQQVENNANDNDSCNQEAKETPQKGNENKSPKSKKQVPLSKFMPKKSPVVNSSSNLEPYTKKGKRSYLFAYENQQIDLKIRDDSTLLANEEKIKSKLHINPNKDIEFIFMKNDHEEEPIQDKSQEMKTFSEGKIKVVLKIQENNQEEEEKSYIYHYQTNQSNDVEEIELNQDATVATMKMEIAKRNNAKASNIRILFAGKELLDTILLESLDIGDSTVFVYIRSEEDLLLLTAKALQVIDYSYEIEEEEEENSN</sequence>
<proteinExistence type="predicted"/>
<dbReference type="PROSITE" id="PS50053">
    <property type="entry name" value="UBIQUITIN_2"/>
    <property type="match status" value="1"/>
</dbReference>
<organism evidence="3 4">
    <name type="scientific">Tritrichomonas musculus</name>
    <dbReference type="NCBI Taxonomy" id="1915356"/>
    <lineage>
        <taxon>Eukaryota</taxon>
        <taxon>Metamonada</taxon>
        <taxon>Parabasalia</taxon>
        <taxon>Tritrichomonadida</taxon>
        <taxon>Tritrichomonadidae</taxon>
        <taxon>Tritrichomonas</taxon>
    </lineage>
</organism>
<dbReference type="InterPro" id="IPR029071">
    <property type="entry name" value="Ubiquitin-like_domsf"/>
</dbReference>
<dbReference type="SUPFAM" id="SSF54236">
    <property type="entry name" value="Ubiquitin-like"/>
    <property type="match status" value="1"/>
</dbReference>
<reference evidence="3 4" key="1">
    <citation type="submission" date="2024-04" db="EMBL/GenBank/DDBJ databases">
        <title>Tritrichomonas musculus Genome.</title>
        <authorList>
            <person name="Alves-Ferreira E."/>
            <person name="Grigg M."/>
            <person name="Lorenzi H."/>
            <person name="Galac M."/>
        </authorList>
    </citation>
    <scope>NUCLEOTIDE SEQUENCE [LARGE SCALE GENOMIC DNA]</scope>
    <source>
        <strain evidence="3 4">EAF2021</strain>
    </source>
</reference>
<feature type="domain" description="Ubiquitin-like" evidence="2">
    <location>
        <begin position="586"/>
        <end position="674"/>
    </location>
</feature>
<feature type="region of interest" description="Disordered" evidence="1">
    <location>
        <begin position="410"/>
        <end position="510"/>
    </location>
</feature>
<comment type="caution">
    <text evidence="3">The sequence shown here is derived from an EMBL/GenBank/DDBJ whole genome shotgun (WGS) entry which is preliminary data.</text>
</comment>
<dbReference type="EMBL" id="JAPFFF010000015">
    <property type="protein sequence ID" value="KAK8867217.1"/>
    <property type="molecule type" value="Genomic_DNA"/>
</dbReference>
<evidence type="ECO:0000313" key="3">
    <source>
        <dbReference type="EMBL" id="KAK8867217.1"/>
    </source>
</evidence>
<dbReference type="Proteomes" id="UP001470230">
    <property type="component" value="Unassembled WGS sequence"/>
</dbReference>
<name>A0ABR2IQN6_9EUKA</name>
<dbReference type="Pfam" id="PF00240">
    <property type="entry name" value="ubiquitin"/>
    <property type="match status" value="1"/>
</dbReference>
<feature type="compositionally biased region" description="Basic and acidic residues" evidence="1">
    <location>
        <begin position="410"/>
        <end position="437"/>
    </location>
</feature>
<keyword evidence="4" id="KW-1185">Reference proteome</keyword>
<evidence type="ECO:0000256" key="1">
    <source>
        <dbReference type="SAM" id="MobiDB-lite"/>
    </source>
</evidence>